<dbReference type="EMBL" id="JAPDFR010000001">
    <property type="protein sequence ID" value="KAK0392487.1"/>
    <property type="molecule type" value="Genomic_DNA"/>
</dbReference>
<keyword evidence="2" id="KW-1185">Reference proteome</keyword>
<gene>
    <name evidence="1" type="ORF">NLU13_1982</name>
</gene>
<name>A0AA39GUS1_SARSR</name>
<protein>
    <submittedName>
        <fullName evidence="1">Uncharacterized protein</fullName>
    </submittedName>
</protein>
<comment type="caution">
    <text evidence="1">The sequence shown here is derived from an EMBL/GenBank/DDBJ whole genome shotgun (WGS) entry which is preliminary data.</text>
</comment>
<organism evidence="1 2">
    <name type="scientific">Sarocladium strictum</name>
    <name type="common">Black bundle disease fungus</name>
    <name type="synonym">Acremonium strictum</name>
    <dbReference type="NCBI Taxonomy" id="5046"/>
    <lineage>
        <taxon>Eukaryota</taxon>
        <taxon>Fungi</taxon>
        <taxon>Dikarya</taxon>
        <taxon>Ascomycota</taxon>
        <taxon>Pezizomycotina</taxon>
        <taxon>Sordariomycetes</taxon>
        <taxon>Hypocreomycetidae</taxon>
        <taxon>Hypocreales</taxon>
        <taxon>Sarocladiaceae</taxon>
        <taxon>Sarocladium</taxon>
    </lineage>
</organism>
<dbReference type="AlphaFoldDB" id="A0AA39GUS1"/>
<evidence type="ECO:0000313" key="1">
    <source>
        <dbReference type="EMBL" id="KAK0392487.1"/>
    </source>
</evidence>
<sequence length="114" mass="12500">MQGGYVFLKQLSSRCPRANSTSYKACESDERRSLGCFGTLISRGPDPLSLSSYQGDAASTAASTRFAGLGPRCEGLTYSYWKFPNLCIWLSIFPMSNCRAARYWCIGGMPTVSN</sequence>
<accession>A0AA39GUS1</accession>
<reference evidence="1" key="1">
    <citation type="submission" date="2022-10" db="EMBL/GenBank/DDBJ databases">
        <title>Determination and structural analysis of whole genome sequence of Sarocladium strictum F4-1.</title>
        <authorList>
            <person name="Hu L."/>
            <person name="Jiang Y."/>
        </authorList>
    </citation>
    <scope>NUCLEOTIDE SEQUENCE</scope>
    <source>
        <strain evidence="1">F4-1</strain>
    </source>
</reference>
<evidence type="ECO:0000313" key="2">
    <source>
        <dbReference type="Proteomes" id="UP001175261"/>
    </source>
</evidence>
<proteinExistence type="predicted"/>
<dbReference type="Proteomes" id="UP001175261">
    <property type="component" value="Unassembled WGS sequence"/>
</dbReference>